<sequence>MHQFPAFYSCYLLKSQKTGRTYVGSTPNPLNRLRQHNGEIVAGAHKTAKGRPWNIICLIYGFPSVVSALQFEWAWQNPYKTIRIQKDEKNRLQMDSGCNSDQAKFPAQGSRVSLKRRLFILYSMLTMNAWRRWPLKIRIFDQRAKKLWETLGSTIDTGIMPCITLEYDIVHDSPTNIENNGYHALKRINIMVDEMSQAAFRIFEKIKEKNNNVCIICKNICEFPELDSEDAALIYSQLIICPMEDCLHVFHLLCLAKSIQTCETENDVLIIRYNCPSCQKSIIWGDCIQLQYCILRKTNANLEEIEI</sequence>
<dbReference type="Gene3D" id="3.30.40.10">
    <property type="entry name" value="Zinc/RING finger domain, C3HC4 (zinc finger)"/>
    <property type="match status" value="1"/>
</dbReference>
<dbReference type="InterPro" id="IPR013083">
    <property type="entry name" value="Znf_RING/FYVE/PHD"/>
</dbReference>
<comment type="cofactor">
    <cofactor evidence="8">
        <name>a divalent metal cation</name>
        <dbReference type="ChEBI" id="CHEBI:60240"/>
    </cofactor>
</comment>
<dbReference type="Proteomes" id="UP000663699">
    <property type="component" value="Chromosome 4"/>
</dbReference>
<evidence type="ECO:0000256" key="1">
    <source>
        <dbReference type="ARBA" id="ARBA00022722"/>
    </source>
</evidence>
<comment type="function">
    <text evidence="8">Catalytic subunit of the SLX1-SLX4 structure-specific endonuclease that resolves DNA secondary structures generated during DNA repair and recombination. Has endonuclease activity towards branched DNA substrates, introducing single-strand cuts in duplex DNA close to junctions with ss-DNA.</text>
</comment>
<evidence type="ECO:0000256" key="5">
    <source>
        <dbReference type="ARBA" id="ARBA00023172"/>
    </source>
</evidence>
<dbReference type="PROSITE" id="PS50164">
    <property type="entry name" value="GIY_YIG"/>
    <property type="match status" value="1"/>
</dbReference>
<keyword evidence="4 8" id="KW-0378">Hydrolase</keyword>
<proteinExistence type="inferred from homology"/>
<dbReference type="Pfam" id="PF21202">
    <property type="entry name" value="SLX1_C"/>
    <property type="match status" value="1"/>
</dbReference>
<dbReference type="InterPro" id="IPR035901">
    <property type="entry name" value="GIY-YIG_endonuc_sf"/>
</dbReference>
<gene>
    <name evidence="10" type="ORF">MERGE_002239</name>
</gene>
<dbReference type="HAMAP" id="MF_03100">
    <property type="entry name" value="Endonuc_su_Slx1"/>
    <property type="match status" value="1"/>
</dbReference>
<keyword evidence="2 8" id="KW-0255">Endonuclease</keyword>
<dbReference type="PANTHER" id="PTHR20208:SF10">
    <property type="entry name" value="STRUCTURE-SPECIFIC ENDONUCLEASE SUBUNIT SLX1"/>
    <property type="match status" value="1"/>
</dbReference>
<evidence type="ECO:0000313" key="10">
    <source>
        <dbReference type="EMBL" id="QSL64935.1"/>
    </source>
</evidence>
<dbReference type="Gene3D" id="3.40.1440.10">
    <property type="entry name" value="GIY-YIG endonuclease"/>
    <property type="match status" value="1"/>
</dbReference>
<dbReference type="EMBL" id="CP054535">
    <property type="protein sequence ID" value="QSL64935.1"/>
    <property type="molecule type" value="Genomic_DNA"/>
</dbReference>
<evidence type="ECO:0000259" key="9">
    <source>
        <dbReference type="PROSITE" id="PS50164"/>
    </source>
</evidence>
<feature type="domain" description="GIY-YIG" evidence="9">
    <location>
        <begin position="6"/>
        <end position="85"/>
    </location>
</feature>
<dbReference type="GO" id="GO:0017108">
    <property type="term" value="F:5'-flap endonuclease activity"/>
    <property type="evidence" value="ECO:0007669"/>
    <property type="project" value="InterPro"/>
</dbReference>
<dbReference type="GO" id="GO:0008821">
    <property type="term" value="F:crossover junction DNA endonuclease activity"/>
    <property type="evidence" value="ECO:0007669"/>
    <property type="project" value="TreeGrafter"/>
</dbReference>
<comment type="similarity">
    <text evidence="8">Belongs to the SLX1 family.</text>
</comment>
<protein>
    <recommendedName>
        <fullName evidence="9">GIY-YIG domain-containing protein</fullName>
    </recommendedName>
</protein>
<dbReference type="Pfam" id="PF01541">
    <property type="entry name" value="GIY-YIG"/>
    <property type="match status" value="1"/>
</dbReference>
<comment type="subunit">
    <text evidence="8">Forms a heterodimer with SLX4.</text>
</comment>
<accession>A0A899FXC3</accession>
<evidence type="ECO:0000256" key="7">
    <source>
        <dbReference type="ARBA" id="ARBA00023242"/>
    </source>
</evidence>
<evidence type="ECO:0000256" key="6">
    <source>
        <dbReference type="ARBA" id="ARBA00023204"/>
    </source>
</evidence>
<dbReference type="GO" id="GO:0000724">
    <property type="term" value="P:double-strand break repair via homologous recombination"/>
    <property type="evidence" value="ECO:0007669"/>
    <property type="project" value="TreeGrafter"/>
</dbReference>
<keyword evidence="6 8" id="KW-0234">DNA repair</keyword>
<dbReference type="AlphaFoldDB" id="A0A899FXC3"/>
<reference evidence="10" key="1">
    <citation type="submission" date="2020-06" db="EMBL/GenBank/DDBJ databases">
        <title>Genomes of multiple members of Pneumocystis genus reveal paths to human pathogen Pneumocystis jirovecii.</title>
        <authorList>
            <person name="Cisse O.H."/>
            <person name="Ma L."/>
            <person name="Dekker J."/>
            <person name="Khil P."/>
            <person name="Jo J."/>
            <person name="Brenchley J."/>
            <person name="Blair R."/>
            <person name="Pahar B."/>
            <person name="Chabe M."/>
            <person name="Van Rompay K.A."/>
            <person name="Keesler R."/>
            <person name="Sukura A."/>
            <person name="Hirsch V."/>
            <person name="Kutty G."/>
            <person name="Liu Y."/>
            <person name="Peng L."/>
            <person name="Chen J."/>
            <person name="Song J."/>
            <person name="Weissenbacher-Lang C."/>
            <person name="Xu J."/>
            <person name="Upham N.S."/>
            <person name="Stajich J.E."/>
            <person name="Cuomo C.A."/>
            <person name="Cushion M.T."/>
            <person name="Kovacs J.A."/>
        </authorList>
    </citation>
    <scope>NUCLEOTIDE SEQUENCE</scope>
    <source>
        <strain evidence="10">2A</strain>
    </source>
</reference>
<dbReference type="InterPro" id="IPR050381">
    <property type="entry name" value="SLX1_endonuclease"/>
</dbReference>
<dbReference type="InterPro" id="IPR000305">
    <property type="entry name" value="GIY-YIG_endonuc"/>
</dbReference>
<keyword evidence="7 8" id="KW-0539">Nucleus</keyword>
<dbReference type="GO" id="GO:0033557">
    <property type="term" value="C:Slx1-Slx4 complex"/>
    <property type="evidence" value="ECO:0007669"/>
    <property type="project" value="UniProtKB-UniRule"/>
</dbReference>
<organism evidence="10 11">
    <name type="scientific">Pneumocystis wakefieldiae</name>
    <dbReference type="NCBI Taxonomy" id="38082"/>
    <lineage>
        <taxon>Eukaryota</taxon>
        <taxon>Fungi</taxon>
        <taxon>Dikarya</taxon>
        <taxon>Ascomycota</taxon>
        <taxon>Taphrinomycotina</taxon>
        <taxon>Pneumocystomycetes</taxon>
        <taxon>Pneumocystaceae</taxon>
        <taxon>Pneumocystis</taxon>
    </lineage>
</organism>
<evidence type="ECO:0000256" key="4">
    <source>
        <dbReference type="ARBA" id="ARBA00022801"/>
    </source>
</evidence>
<comment type="subcellular location">
    <subcellularLocation>
        <location evidence="8">Nucleus</location>
    </subcellularLocation>
</comment>
<keyword evidence="3 8" id="KW-0227">DNA damage</keyword>
<dbReference type="OrthoDB" id="24645at2759"/>
<comment type="caution">
    <text evidence="8">Lacks conserved residue(s) required for the propagation of feature annotation.</text>
</comment>
<evidence type="ECO:0000256" key="3">
    <source>
        <dbReference type="ARBA" id="ARBA00022763"/>
    </source>
</evidence>
<keyword evidence="1 8" id="KW-0540">Nuclease</keyword>
<keyword evidence="5 8" id="KW-0233">DNA recombination</keyword>
<evidence type="ECO:0000256" key="2">
    <source>
        <dbReference type="ARBA" id="ARBA00022759"/>
    </source>
</evidence>
<keyword evidence="11" id="KW-1185">Reference proteome</keyword>
<evidence type="ECO:0000256" key="8">
    <source>
        <dbReference type="HAMAP-Rule" id="MF_03100"/>
    </source>
</evidence>
<dbReference type="PANTHER" id="PTHR20208">
    <property type="entry name" value="STRUCTURE-SPECIFIC ENDONUCLEASE SUBUNIT SLX1"/>
    <property type="match status" value="1"/>
</dbReference>
<dbReference type="InterPro" id="IPR027520">
    <property type="entry name" value="Slx1"/>
</dbReference>
<dbReference type="CDD" id="cd10455">
    <property type="entry name" value="GIY-YIG_SLX1"/>
    <property type="match status" value="1"/>
</dbReference>
<dbReference type="SUPFAM" id="SSF82771">
    <property type="entry name" value="GIY-YIG endonuclease"/>
    <property type="match status" value="1"/>
</dbReference>
<dbReference type="SUPFAM" id="SSF57850">
    <property type="entry name" value="RING/U-box"/>
    <property type="match status" value="1"/>
</dbReference>
<dbReference type="InterPro" id="IPR048749">
    <property type="entry name" value="SLX1_C"/>
</dbReference>
<evidence type="ECO:0000313" key="11">
    <source>
        <dbReference type="Proteomes" id="UP000663699"/>
    </source>
</evidence>
<name>A0A899FXC3_9ASCO</name>